<feature type="compositionally biased region" description="Polar residues" evidence="1">
    <location>
        <begin position="181"/>
        <end position="190"/>
    </location>
</feature>
<dbReference type="AlphaFoldDB" id="A0A452H2A1"/>
<dbReference type="InterPro" id="IPR011029">
    <property type="entry name" value="DEATH-like_dom_sf"/>
</dbReference>
<dbReference type="Proteomes" id="UP000291020">
    <property type="component" value="Unassembled WGS sequence"/>
</dbReference>
<dbReference type="GO" id="GO:0007165">
    <property type="term" value="P:signal transduction"/>
    <property type="evidence" value="ECO:0007669"/>
    <property type="project" value="InterPro"/>
</dbReference>
<reference evidence="4" key="1">
    <citation type="journal article" date="2017" name="PLoS ONE">
        <title>The Agassiz's desert tortoise genome provides a resource for the conservation of a threatened species.</title>
        <authorList>
            <person name="Tollis M."/>
            <person name="DeNardo D.F."/>
            <person name="Cornelius J.A."/>
            <person name="Dolby G.A."/>
            <person name="Edwards T."/>
            <person name="Henen B.T."/>
            <person name="Karl A.E."/>
            <person name="Murphy R.W."/>
            <person name="Kusumi K."/>
        </authorList>
    </citation>
    <scope>NUCLEOTIDE SEQUENCE [LARGE SCALE GENOMIC DNA]</scope>
</reference>
<organism evidence="3 4">
    <name type="scientific">Gopherus agassizii</name>
    <name type="common">Agassiz's desert tortoise</name>
    <dbReference type="NCBI Taxonomy" id="38772"/>
    <lineage>
        <taxon>Eukaryota</taxon>
        <taxon>Metazoa</taxon>
        <taxon>Chordata</taxon>
        <taxon>Craniata</taxon>
        <taxon>Vertebrata</taxon>
        <taxon>Euteleostomi</taxon>
        <taxon>Archelosauria</taxon>
        <taxon>Testudinata</taxon>
        <taxon>Testudines</taxon>
        <taxon>Cryptodira</taxon>
        <taxon>Durocryptodira</taxon>
        <taxon>Testudinoidea</taxon>
        <taxon>Testudinidae</taxon>
        <taxon>Gopherus</taxon>
    </lineage>
</organism>
<keyword evidence="4" id="KW-1185">Reference proteome</keyword>
<protein>
    <recommendedName>
        <fullName evidence="2">Death domain-containing protein</fullName>
    </recommendedName>
</protein>
<feature type="compositionally biased region" description="Basic and acidic residues" evidence="1">
    <location>
        <begin position="215"/>
        <end position="245"/>
    </location>
</feature>
<feature type="region of interest" description="Disordered" evidence="1">
    <location>
        <begin position="290"/>
        <end position="319"/>
    </location>
</feature>
<reference evidence="3" key="3">
    <citation type="submission" date="2025-09" db="UniProtKB">
        <authorList>
            <consortium name="Ensembl"/>
        </authorList>
    </citation>
    <scope>IDENTIFICATION</scope>
</reference>
<proteinExistence type="predicted"/>
<dbReference type="Pfam" id="PF00531">
    <property type="entry name" value="Death"/>
    <property type="match status" value="1"/>
</dbReference>
<sequence>MEVAECKITPGTVKPSQVLEQIWHLNLMIRETLLKSDLQDNEVTAEYVPRLIFLMQQLSSSLSQQLQHNTEILQDTCQLLNTLQSKHKQLVSRQEIITLVSCLQKINELFLDTVTHLQEAKNKFCDIRCRHDDKSQSQIVQDVFNEIVVCKEEETHSGKVSAGVSQPLQVTSPMNERKSPNIHQVQPSENKTVEKETAISLSEKNPDQEQAVSRDLPKLMENEDHKLLQSSHTEQKDYNRKEESHGAGSYNKKCPNRAFQEVPGSNGDDIIVFGKSKDICDRFVINLSDQEQAISEEPPTQMEYEDHKPRENSYEAENDDNKKEEIYEITGSNRKNTIESTRLENIWNTPAMNLSTNDSEKVERSSPWMNKVFVAEVSGKIEPEVACYITAPSITLENLVCRIINDMSSLVVEDSEELVSNVISVACLDHGKLIPFPINFAIPFTARYRGNYRDIMVKVTDMNFQSSYLTPISFDGCQGNQKGTFAEVKIYQLGIFSVVSCLKKETFTIPKKGLSQKLSMDSRISFYYPPETFSSPVTVQLKVQPIEPSLVSILKTKYDIYHSVVSTSPLVHIQHPSSQPFNKSVSVILPCPPNPEKKSPGDATEHARVSSAAVTRVTTAYHLRAMSASVRKHGENLGESLKVLGYRSKEEEWVVLDDVIVRNAQNGLVSFEVDEYLESFIVIRLSFAMDNTHLVLFIQALEEAIRSTMTNVVLYRKKENPHRIVVLLVLSKELNWELQSLREEGYFGPPDPTQQFQLREGEQIHFRFTGNIFASDDGKNFGKVYRLIFHSQRKPRLELQLKEVDEFGNYSSPHYKGMAVFYKMTRETIAKNRGQPLLPADYQDQSPLCKLALTLPKHEKSINRPQSTKRIATDSSEALWDNLLYWLAEELSEDNASLLSLHLPIRRSTLQLVRLKCPDNLTHQIYELLCFWKKNLPRSADKQRLLSRYLRKSGRSDLSEELRFKWENKAFTWQKHWSEMNN</sequence>
<evidence type="ECO:0000313" key="4">
    <source>
        <dbReference type="Proteomes" id="UP000291020"/>
    </source>
</evidence>
<evidence type="ECO:0000313" key="3">
    <source>
        <dbReference type="Ensembl" id="ENSGAGP00000008755.1"/>
    </source>
</evidence>
<feature type="domain" description="Death" evidence="2">
    <location>
        <begin position="884"/>
        <end position="963"/>
    </location>
</feature>
<feature type="compositionally biased region" description="Basic and acidic residues" evidence="1">
    <location>
        <begin position="304"/>
        <end position="319"/>
    </location>
</feature>
<feature type="region of interest" description="Disordered" evidence="1">
    <location>
        <begin position="160"/>
        <end position="266"/>
    </location>
</feature>
<evidence type="ECO:0000256" key="1">
    <source>
        <dbReference type="SAM" id="MobiDB-lite"/>
    </source>
</evidence>
<name>A0A452H2A1_9SAUR</name>
<reference evidence="3" key="2">
    <citation type="submission" date="2025-08" db="UniProtKB">
        <authorList>
            <consortium name="Ensembl"/>
        </authorList>
    </citation>
    <scope>IDENTIFICATION</scope>
</reference>
<dbReference type="Gene3D" id="1.10.533.10">
    <property type="entry name" value="Death Domain, Fas"/>
    <property type="match status" value="1"/>
</dbReference>
<dbReference type="SUPFAM" id="SSF47986">
    <property type="entry name" value="DEATH domain"/>
    <property type="match status" value="1"/>
</dbReference>
<feature type="compositionally biased region" description="Polar residues" evidence="1">
    <location>
        <begin position="199"/>
        <end position="211"/>
    </location>
</feature>
<dbReference type="PANTHER" id="PTHR28336">
    <property type="entry name" value="BA1-643"/>
    <property type="match status" value="1"/>
</dbReference>
<dbReference type="InterPro" id="IPR000488">
    <property type="entry name" value="Death_dom"/>
</dbReference>
<accession>A0A452H2A1</accession>
<dbReference type="Gene3D" id="2.60.220.30">
    <property type="match status" value="1"/>
</dbReference>
<dbReference type="CDD" id="cd08779">
    <property type="entry name" value="Death_PIDD"/>
    <property type="match status" value="1"/>
</dbReference>
<dbReference type="PANTHER" id="PTHR28336:SF4">
    <property type="entry name" value="DEATH DOMAIN-CONTAINING PROTEIN 1"/>
    <property type="match status" value="1"/>
</dbReference>
<evidence type="ECO:0000259" key="2">
    <source>
        <dbReference type="Pfam" id="PF00531"/>
    </source>
</evidence>
<feature type="compositionally biased region" description="Polar residues" evidence="1">
    <location>
        <begin position="163"/>
        <end position="174"/>
    </location>
</feature>
<dbReference type="Ensembl" id="ENSGAGT00000010060.1">
    <property type="protein sequence ID" value="ENSGAGP00000008755.1"/>
    <property type="gene ID" value="ENSGAGG00000006919.1"/>
</dbReference>